<evidence type="ECO:0000313" key="2">
    <source>
        <dbReference type="Proteomes" id="UP000037035"/>
    </source>
</evidence>
<protein>
    <submittedName>
        <fullName evidence="1">Uncharacterized protein</fullName>
    </submittedName>
</protein>
<dbReference type="Proteomes" id="UP000037035">
    <property type="component" value="Unassembled WGS sequence"/>
</dbReference>
<dbReference type="VEuPathDB" id="FungiDB:VP01_207g4"/>
<dbReference type="AlphaFoldDB" id="A0A0L6VAE0"/>
<reference evidence="1 2" key="1">
    <citation type="submission" date="2015-08" db="EMBL/GenBank/DDBJ databases">
        <title>Next Generation Sequencing and Analysis of the Genome of Puccinia sorghi L Schw, the Causal Agent of Maize Common Rust.</title>
        <authorList>
            <person name="Rochi L."/>
            <person name="Burguener G."/>
            <person name="Darino M."/>
            <person name="Turjanski A."/>
            <person name="Kreff E."/>
            <person name="Dieguez M.J."/>
            <person name="Sacco F."/>
        </authorList>
    </citation>
    <scope>NUCLEOTIDE SEQUENCE [LARGE SCALE GENOMIC DNA]</scope>
    <source>
        <strain evidence="1 2">RO10H11247</strain>
    </source>
</reference>
<proteinExistence type="predicted"/>
<dbReference type="EMBL" id="LAVV01006926">
    <property type="protein sequence ID" value="KNZ57761.1"/>
    <property type="molecule type" value="Genomic_DNA"/>
</dbReference>
<gene>
    <name evidence="1" type="ORF">VP01_207g4</name>
</gene>
<evidence type="ECO:0000313" key="1">
    <source>
        <dbReference type="EMBL" id="KNZ57761.1"/>
    </source>
</evidence>
<name>A0A0L6VAE0_9BASI</name>
<organism evidence="1 2">
    <name type="scientific">Puccinia sorghi</name>
    <dbReference type="NCBI Taxonomy" id="27349"/>
    <lineage>
        <taxon>Eukaryota</taxon>
        <taxon>Fungi</taxon>
        <taxon>Dikarya</taxon>
        <taxon>Basidiomycota</taxon>
        <taxon>Pucciniomycotina</taxon>
        <taxon>Pucciniomycetes</taxon>
        <taxon>Pucciniales</taxon>
        <taxon>Pucciniaceae</taxon>
        <taxon>Puccinia</taxon>
    </lineage>
</organism>
<comment type="caution">
    <text evidence="1">The sequence shown here is derived from an EMBL/GenBank/DDBJ whole genome shotgun (WGS) entry which is preliminary data.</text>
</comment>
<accession>A0A0L6VAE0</accession>
<keyword evidence="2" id="KW-1185">Reference proteome</keyword>
<sequence>MLRRSKKGKNRNLASKLHHTTMFLKSFKIFPPNSVKDSKKIKTPSWLARTPTDSNGTKSLAKKFQVTPFPDFLKMDIIFGSPAATGKAAVSEGQRILELQACAAAATPITEFSASAKNGKTTLVNNSSLANAIASNHNKSNISPLAYLSRYHTKKDSILVSIEGLVGFLNSQKEKKK</sequence>